<accession>A0A7V7QK06</accession>
<comment type="caution">
    <text evidence="1">The sequence shown here is derived from an EMBL/GenBank/DDBJ whole genome shotgun (WGS) entry which is preliminary data.</text>
</comment>
<proteinExistence type="predicted"/>
<protein>
    <submittedName>
        <fullName evidence="1">Uncharacterized protein</fullName>
    </submittedName>
</protein>
<name>A0A7V7QK06_9FIRM</name>
<gene>
    <name evidence="1" type="ORF">F7O84_10820</name>
</gene>
<dbReference type="RefSeq" id="WP_151144834.1">
    <property type="nucleotide sequence ID" value="NZ_WAGX01000005.1"/>
</dbReference>
<dbReference type="OrthoDB" id="2048362at2"/>
<reference evidence="1 2" key="1">
    <citation type="submission" date="2019-09" db="EMBL/GenBank/DDBJ databases">
        <authorList>
            <person name="Valk L.C."/>
        </authorList>
    </citation>
    <scope>NUCLEOTIDE SEQUENCE [LARGE SCALE GENOMIC DNA]</scope>
    <source>
        <strain evidence="1">GalUA</strain>
    </source>
</reference>
<dbReference type="Proteomes" id="UP000461768">
    <property type="component" value="Unassembled WGS sequence"/>
</dbReference>
<dbReference type="AlphaFoldDB" id="A0A7V7QK06"/>
<organism evidence="1 2">
    <name type="scientific">Candidatus Galacturonatibacter soehngenii</name>
    <dbReference type="NCBI Taxonomy" id="2307010"/>
    <lineage>
        <taxon>Bacteria</taxon>
        <taxon>Bacillati</taxon>
        <taxon>Bacillota</taxon>
        <taxon>Clostridia</taxon>
        <taxon>Lachnospirales</taxon>
        <taxon>Lachnospiraceae</taxon>
        <taxon>Candidatus Galacturonatibacter</taxon>
    </lineage>
</organism>
<reference evidence="1 2" key="2">
    <citation type="submission" date="2020-02" db="EMBL/GenBank/DDBJ databases">
        <title>Candidatus Galacturonibacter soehngenii shows hetero-acetogenic catabolism of galacturonic acid but lacks a canonical carbon monoxide dehydrogenase/acetyl-CoA synthase complex.</title>
        <authorList>
            <person name="Diender M."/>
            <person name="Stouten G.R."/>
            <person name="Petersen J.F."/>
            <person name="Nielsen P.H."/>
            <person name="Dueholm M.S."/>
            <person name="Pronk J.T."/>
            <person name="Van Loosdrecht M.C.M."/>
        </authorList>
    </citation>
    <scope>NUCLEOTIDE SEQUENCE [LARGE SCALE GENOMIC DNA]</scope>
    <source>
        <strain evidence="1">GalUA</strain>
    </source>
</reference>
<dbReference type="EMBL" id="WAGX01000005">
    <property type="protein sequence ID" value="KAB1438052.1"/>
    <property type="molecule type" value="Genomic_DNA"/>
</dbReference>
<evidence type="ECO:0000313" key="2">
    <source>
        <dbReference type="Proteomes" id="UP000461768"/>
    </source>
</evidence>
<evidence type="ECO:0000313" key="1">
    <source>
        <dbReference type="EMBL" id="KAB1438052.1"/>
    </source>
</evidence>
<sequence>MGMALKEYTGNEECFLPVFTESFLCEGSLYNASYIPTDDSVPTIMLEKVIKYPTDKIFYKNKINMVLITVLNSGKIRIDSKIEENKRYETALACATAAYKFNLVKNYLDVEVSDSDNVIPMHIHASNR</sequence>
<keyword evidence="2" id="KW-1185">Reference proteome</keyword>